<organism evidence="2 3">
    <name type="scientific">Cupriavidus pinatubonensis</name>
    <dbReference type="NCBI Taxonomy" id="248026"/>
    <lineage>
        <taxon>Bacteria</taxon>
        <taxon>Pseudomonadati</taxon>
        <taxon>Pseudomonadota</taxon>
        <taxon>Betaproteobacteria</taxon>
        <taxon>Burkholderiales</taxon>
        <taxon>Burkholderiaceae</taxon>
        <taxon>Cupriavidus</taxon>
    </lineage>
</organism>
<keyword evidence="1" id="KW-0812">Transmembrane</keyword>
<protein>
    <recommendedName>
        <fullName evidence="4">Transmembrane protein</fullName>
    </recommendedName>
</protein>
<evidence type="ECO:0000256" key="1">
    <source>
        <dbReference type="SAM" id="Phobius"/>
    </source>
</evidence>
<reference evidence="2 3" key="1">
    <citation type="submission" date="2021-08" db="EMBL/GenBank/DDBJ databases">
        <authorList>
            <person name="Peeters C."/>
        </authorList>
    </citation>
    <scope>NUCLEOTIDE SEQUENCE [LARGE SCALE GENOMIC DNA]</scope>
    <source>
        <strain evidence="2 3">LMG 23994</strain>
    </source>
</reference>
<evidence type="ECO:0008006" key="4">
    <source>
        <dbReference type="Google" id="ProtNLM"/>
    </source>
</evidence>
<keyword evidence="3" id="KW-1185">Reference proteome</keyword>
<keyword evidence="1" id="KW-0472">Membrane</keyword>
<gene>
    <name evidence="2" type="ORF">LMG23994_05149</name>
</gene>
<feature type="transmembrane region" description="Helical" evidence="1">
    <location>
        <begin position="59"/>
        <end position="80"/>
    </location>
</feature>
<dbReference type="EMBL" id="CAJZAF010000035">
    <property type="protein sequence ID" value="CAG9183505.1"/>
    <property type="molecule type" value="Genomic_DNA"/>
</dbReference>
<proteinExistence type="predicted"/>
<evidence type="ECO:0000313" key="3">
    <source>
        <dbReference type="Proteomes" id="UP000701702"/>
    </source>
</evidence>
<accession>A0ABN7ZGT7</accession>
<keyword evidence="1" id="KW-1133">Transmembrane helix</keyword>
<sequence length="81" mass="8610">MSVANSLIAKLSGLAPAEVAAMRAWVRANDADAPVPSQFAQGRHAFAMAMVKLEQTRPAQFWGGLLAFVAIPILALHALVR</sequence>
<comment type="caution">
    <text evidence="2">The sequence shown here is derived from an EMBL/GenBank/DDBJ whole genome shotgun (WGS) entry which is preliminary data.</text>
</comment>
<name>A0ABN7ZGT7_9BURK</name>
<evidence type="ECO:0000313" key="2">
    <source>
        <dbReference type="EMBL" id="CAG9183505.1"/>
    </source>
</evidence>
<dbReference type="Proteomes" id="UP000701702">
    <property type="component" value="Unassembled WGS sequence"/>
</dbReference>
<dbReference type="RefSeq" id="WP_224007649.1">
    <property type="nucleotide sequence ID" value="NZ_CAJZAF010000035.1"/>
</dbReference>